<feature type="region of interest" description="Disordered" evidence="11">
    <location>
        <begin position="446"/>
        <end position="477"/>
    </location>
</feature>
<dbReference type="InterPro" id="IPR003594">
    <property type="entry name" value="HATPase_dom"/>
</dbReference>
<accession>A0ABW3GA72</accession>
<dbReference type="GO" id="GO:0005524">
    <property type="term" value="F:ATP binding"/>
    <property type="evidence" value="ECO:0007669"/>
    <property type="project" value="UniProtKB-KW"/>
</dbReference>
<dbReference type="SMART" id="SM00387">
    <property type="entry name" value="HATPase_c"/>
    <property type="match status" value="1"/>
</dbReference>
<dbReference type="PANTHER" id="PTHR45436">
    <property type="entry name" value="SENSOR HISTIDINE KINASE YKOH"/>
    <property type="match status" value="1"/>
</dbReference>
<evidence type="ECO:0000259" key="14">
    <source>
        <dbReference type="PROSITE" id="PS50885"/>
    </source>
</evidence>
<dbReference type="InterPro" id="IPR003660">
    <property type="entry name" value="HAMP_dom"/>
</dbReference>
<dbReference type="SUPFAM" id="SSF55874">
    <property type="entry name" value="ATPase domain of HSP90 chaperone/DNA topoisomerase II/histidine kinase"/>
    <property type="match status" value="1"/>
</dbReference>
<name>A0ABW3GA72_9NOCA</name>
<organism evidence="15 16">
    <name type="scientific">Williamsia deligens</name>
    <dbReference type="NCBI Taxonomy" id="321325"/>
    <lineage>
        <taxon>Bacteria</taxon>
        <taxon>Bacillati</taxon>
        <taxon>Actinomycetota</taxon>
        <taxon>Actinomycetes</taxon>
        <taxon>Mycobacteriales</taxon>
        <taxon>Nocardiaceae</taxon>
        <taxon>Williamsia</taxon>
    </lineage>
</organism>
<evidence type="ECO:0000256" key="2">
    <source>
        <dbReference type="ARBA" id="ARBA00004236"/>
    </source>
</evidence>
<evidence type="ECO:0000256" key="8">
    <source>
        <dbReference type="ARBA" id="ARBA00022989"/>
    </source>
</evidence>
<proteinExistence type="predicted"/>
<evidence type="ECO:0000256" key="7">
    <source>
        <dbReference type="ARBA" id="ARBA00022777"/>
    </source>
</evidence>
<evidence type="ECO:0000256" key="4">
    <source>
        <dbReference type="ARBA" id="ARBA00022553"/>
    </source>
</evidence>
<evidence type="ECO:0000256" key="10">
    <source>
        <dbReference type="ARBA" id="ARBA00023136"/>
    </source>
</evidence>
<dbReference type="InterPro" id="IPR004358">
    <property type="entry name" value="Sig_transdc_His_kin-like_C"/>
</dbReference>
<comment type="subcellular location">
    <subcellularLocation>
        <location evidence="2">Cell membrane</location>
    </subcellularLocation>
</comment>
<feature type="domain" description="HAMP" evidence="14">
    <location>
        <begin position="193"/>
        <end position="246"/>
    </location>
</feature>
<dbReference type="Gene3D" id="6.10.340.10">
    <property type="match status" value="1"/>
</dbReference>
<keyword evidence="9" id="KW-0902">Two-component regulatory system</keyword>
<feature type="domain" description="Histidine kinase" evidence="13">
    <location>
        <begin position="254"/>
        <end position="465"/>
    </location>
</feature>
<evidence type="ECO:0000256" key="11">
    <source>
        <dbReference type="SAM" id="MobiDB-lite"/>
    </source>
</evidence>
<evidence type="ECO:0000256" key="5">
    <source>
        <dbReference type="ARBA" id="ARBA00022679"/>
    </source>
</evidence>
<dbReference type="PANTHER" id="PTHR45436:SF5">
    <property type="entry name" value="SENSOR HISTIDINE KINASE TRCS"/>
    <property type="match status" value="1"/>
</dbReference>
<evidence type="ECO:0000313" key="15">
    <source>
        <dbReference type="EMBL" id="MFD0925634.1"/>
    </source>
</evidence>
<gene>
    <name evidence="15" type="ORF">ACFQ04_07765</name>
</gene>
<evidence type="ECO:0000259" key="13">
    <source>
        <dbReference type="PROSITE" id="PS50109"/>
    </source>
</evidence>
<evidence type="ECO:0000256" key="12">
    <source>
        <dbReference type="SAM" id="Phobius"/>
    </source>
</evidence>
<evidence type="ECO:0000256" key="9">
    <source>
        <dbReference type="ARBA" id="ARBA00023012"/>
    </source>
</evidence>
<dbReference type="InterPro" id="IPR003661">
    <property type="entry name" value="HisK_dim/P_dom"/>
</dbReference>
<dbReference type="InterPro" id="IPR036097">
    <property type="entry name" value="HisK_dim/P_sf"/>
</dbReference>
<dbReference type="CDD" id="cd00082">
    <property type="entry name" value="HisKA"/>
    <property type="match status" value="1"/>
</dbReference>
<dbReference type="PRINTS" id="PR00344">
    <property type="entry name" value="BCTRLSENSOR"/>
</dbReference>
<dbReference type="InterPro" id="IPR036890">
    <property type="entry name" value="HATPase_C_sf"/>
</dbReference>
<dbReference type="SMART" id="SM00304">
    <property type="entry name" value="HAMP"/>
    <property type="match status" value="1"/>
</dbReference>
<evidence type="ECO:0000256" key="6">
    <source>
        <dbReference type="ARBA" id="ARBA00022692"/>
    </source>
</evidence>
<comment type="caution">
    <text evidence="15">The sequence shown here is derived from an EMBL/GenBank/DDBJ whole genome shotgun (WGS) entry which is preliminary data.</text>
</comment>
<keyword evidence="8 12" id="KW-1133">Transmembrane helix</keyword>
<dbReference type="SUPFAM" id="SSF47384">
    <property type="entry name" value="Homodimeric domain of signal transducing histidine kinase"/>
    <property type="match status" value="1"/>
</dbReference>
<dbReference type="Gene3D" id="3.30.565.10">
    <property type="entry name" value="Histidine kinase-like ATPase, C-terminal domain"/>
    <property type="match status" value="1"/>
</dbReference>
<dbReference type="PROSITE" id="PS50885">
    <property type="entry name" value="HAMP"/>
    <property type="match status" value="1"/>
</dbReference>
<keyword evidence="16" id="KW-1185">Reference proteome</keyword>
<sequence length="477" mass="50098">MPLPTRLDLTVARGRMASVRVRLTVVATVLMAIGLAVAAAIMLLILHRSLLDTADGATRARATEIAAALRSAPPSDLDPTVLAPTTGIDLVQVVDADGRIVASSPGGRGALSGPLVAGRSETLDDARVPGSDDDAKYRATARALTTPTGTLTVVVGAAEGPIDDVVLTVALLLTVVFPVILALLAVATYVLSGRTLAPVERIRSQVADLGGRDLGRRIPVPATRDEIARLADTMNAMLERLDTAQRRQVQFVGDASHELRSPLVTLLGLMELAAAQGESIDPETVSTVLLPETQRLHTMIDDLLLLARSDEQGLSLRRDDVDLDDVVDFTLRHLRATTDLTVTGEVTAVRVTGDRDALARAVRNITDNAVRHAHSTVRVSMAVDSPGAVCIHVDDDGPGIPPEDRGRVVERFVRLDDARARGGGHGSGLGLAIVGEIIAAHGGELTLDESPLGGTRATLSAPTADRPTTDQSTATNR</sequence>
<dbReference type="InterPro" id="IPR050428">
    <property type="entry name" value="TCS_sensor_his_kinase"/>
</dbReference>
<keyword evidence="15" id="KW-0547">Nucleotide-binding</keyword>
<dbReference type="CDD" id="cd06225">
    <property type="entry name" value="HAMP"/>
    <property type="match status" value="1"/>
</dbReference>
<dbReference type="EC" id="2.7.13.3" evidence="3"/>
<evidence type="ECO:0000256" key="3">
    <source>
        <dbReference type="ARBA" id="ARBA00012438"/>
    </source>
</evidence>
<protein>
    <recommendedName>
        <fullName evidence="3">histidine kinase</fullName>
        <ecNumber evidence="3">2.7.13.3</ecNumber>
    </recommendedName>
</protein>
<dbReference type="SUPFAM" id="SSF158472">
    <property type="entry name" value="HAMP domain-like"/>
    <property type="match status" value="1"/>
</dbReference>
<keyword evidence="10 12" id="KW-0472">Membrane</keyword>
<dbReference type="Gene3D" id="1.10.287.130">
    <property type="match status" value="1"/>
</dbReference>
<keyword evidence="15" id="KW-0067">ATP-binding</keyword>
<dbReference type="EMBL" id="JBHTIL010000001">
    <property type="protein sequence ID" value="MFD0925634.1"/>
    <property type="molecule type" value="Genomic_DNA"/>
</dbReference>
<keyword evidence="4" id="KW-0597">Phosphoprotein</keyword>
<reference evidence="16" key="1">
    <citation type="journal article" date="2019" name="Int. J. Syst. Evol. Microbiol.">
        <title>The Global Catalogue of Microorganisms (GCM) 10K type strain sequencing project: providing services to taxonomists for standard genome sequencing and annotation.</title>
        <authorList>
            <consortium name="The Broad Institute Genomics Platform"/>
            <consortium name="The Broad Institute Genome Sequencing Center for Infectious Disease"/>
            <person name="Wu L."/>
            <person name="Ma J."/>
        </authorList>
    </citation>
    <scope>NUCLEOTIDE SEQUENCE [LARGE SCALE GENOMIC DNA]</scope>
    <source>
        <strain evidence="16">CCUG 50873</strain>
    </source>
</reference>
<dbReference type="PROSITE" id="PS50109">
    <property type="entry name" value="HIS_KIN"/>
    <property type="match status" value="1"/>
</dbReference>
<dbReference type="Pfam" id="PF00512">
    <property type="entry name" value="HisKA"/>
    <property type="match status" value="1"/>
</dbReference>
<dbReference type="SMART" id="SM00388">
    <property type="entry name" value="HisKA"/>
    <property type="match status" value="1"/>
</dbReference>
<dbReference type="Pfam" id="PF02518">
    <property type="entry name" value="HATPase_c"/>
    <property type="match status" value="1"/>
</dbReference>
<keyword evidence="7" id="KW-0418">Kinase</keyword>
<dbReference type="InterPro" id="IPR005467">
    <property type="entry name" value="His_kinase_dom"/>
</dbReference>
<comment type="catalytic activity">
    <reaction evidence="1">
        <text>ATP + protein L-histidine = ADP + protein N-phospho-L-histidine.</text>
        <dbReference type="EC" id="2.7.13.3"/>
    </reaction>
</comment>
<evidence type="ECO:0000313" key="16">
    <source>
        <dbReference type="Proteomes" id="UP001597068"/>
    </source>
</evidence>
<dbReference type="Proteomes" id="UP001597068">
    <property type="component" value="Unassembled WGS sequence"/>
</dbReference>
<evidence type="ECO:0000256" key="1">
    <source>
        <dbReference type="ARBA" id="ARBA00000085"/>
    </source>
</evidence>
<feature type="transmembrane region" description="Helical" evidence="12">
    <location>
        <begin position="165"/>
        <end position="191"/>
    </location>
</feature>
<keyword evidence="5" id="KW-0808">Transferase</keyword>
<dbReference type="Pfam" id="PF00672">
    <property type="entry name" value="HAMP"/>
    <property type="match status" value="1"/>
</dbReference>
<keyword evidence="6 12" id="KW-0812">Transmembrane</keyword>
<dbReference type="RefSeq" id="WP_253646430.1">
    <property type="nucleotide sequence ID" value="NZ_BAAAMO010000002.1"/>
</dbReference>
<feature type="transmembrane region" description="Helical" evidence="12">
    <location>
        <begin position="21"/>
        <end position="46"/>
    </location>
</feature>